<dbReference type="InterPro" id="IPR020846">
    <property type="entry name" value="MFS_dom"/>
</dbReference>
<feature type="transmembrane region" description="Helical" evidence="4">
    <location>
        <begin position="61"/>
        <end position="81"/>
    </location>
</feature>
<keyword evidence="1 4" id="KW-0812">Transmembrane</keyword>
<reference evidence="6 7" key="1">
    <citation type="submission" date="2020-08" db="EMBL/GenBank/DDBJ databases">
        <title>Sphingomonas sp. sand1-3 16S ribosomal RNA gene Genome sequencing and assembly.</title>
        <authorList>
            <person name="Kang M."/>
        </authorList>
    </citation>
    <scope>NUCLEOTIDE SEQUENCE [LARGE SCALE GENOMIC DNA]</scope>
    <source>
        <strain evidence="7">sand1-3</strain>
    </source>
</reference>
<evidence type="ECO:0000313" key="6">
    <source>
        <dbReference type="EMBL" id="QNM83683.1"/>
    </source>
</evidence>
<evidence type="ECO:0000256" key="2">
    <source>
        <dbReference type="ARBA" id="ARBA00022989"/>
    </source>
</evidence>
<dbReference type="PANTHER" id="PTHR23518">
    <property type="entry name" value="C-METHYLTRANSFERASE"/>
    <property type="match status" value="1"/>
</dbReference>
<dbReference type="InterPro" id="IPR036259">
    <property type="entry name" value="MFS_trans_sf"/>
</dbReference>
<feature type="transmembrane region" description="Helical" evidence="4">
    <location>
        <begin position="368"/>
        <end position="390"/>
    </location>
</feature>
<feature type="transmembrane region" description="Helical" evidence="4">
    <location>
        <begin position="396"/>
        <end position="416"/>
    </location>
</feature>
<feature type="transmembrane region" description="Helical" evidence="4">
    <location>
        <begin position="337"/>
        <end position="356"/>
    </location>
</feature>
<sequence>MANISTPTALRLSSYGRLRSTEGSRKGAKVTRRPRPSLPRTVWVLGFVSLLMDLSSEMYHALLPVFITGALGLPVVALGAIDGVAEATASFGKLVSGRLSDRSRRRKPWVLLGYGLSALTKPLFPLANGLPLLMGARFADRIGKGIRGAPRDAMIADETPPELRGRAFGLRQALDTVGALIAPLAAIGLMFLLANDIRTVFWIAAIPAVLSALLILVAIREPPVHRAVDKKAPFFRGFRELSTDTKRLLGIGFLFMLARFSEGFLVLRGLDLGLSPALSPLALVGFNIGFLALAYPAGAISDRIDPKTVLAAGIAVLIAGNLVLAADFGLAGLVVGVLLWGAHMALTQGIFARMIADSAPEQLRATSFGAFYFVTGIATLLSSVGAGLIWDRDGASATFIASAGVAALALTMLTLLPGRRVSA</sequence>
<protein>
    <submittedName>
        <fullName evidence="6">MFS transporter</fullName>
    </submittedName>
</protein>
<proteinExistence type="predicted"/>
<dbReference type="Proteomes" id="UP000515861">
    <property type="component" value="Chromosome"/>
</dbReference>
<evidence type="ECO:0000259" key="5">
    <source>
        <dbReference type="PROSITE" id="PS50850"/>
    </source>
</evidence>
<evidence type="ECO:0000256" key="1">
    <source>
        <dbReference type="ARBA" id="ARBA00022692"/>
    </source>
</evidence>
<dbReference type="EMBL" id="CP060697">
    <property type="protein sequence ID" value="QNM83683.1"/>
    <property type="molecule type" value="Genomic_DNA"/>
</dbReference>
<keyword evidence="7" id="KW-1185">Reference proteome</keyword>
<dbReference type="Gene3D" id="1.20.1250.20">
    <property type="entry name" value="MFS general substrate transporter like domains"/>
    <property type="match status" value="2"/>
</dbReference>
<dbReference type="CDD" id="cd17370">
    <property type="entry name" value="MFS_MJ1317_like"/>
    <property type="match status" value="1"/>
</dbReference>
<dbReference type="PANTHER" id="PTHR23518:SF2">
    <property type="entry name" value="MAJOR FACILITATOR SUPERFAMILY TRANSPORTER"/>
    <property type="match status" value="1"/>
</dbReference>
<dbReference type="InterPro" id="IPR011701">
    <property type="entry name" value="MFS"/>
</dbReference>
<evidence type="ECO:0000256" key="4">
    <source>
        <dbReference type="SAM" id="Phobius"/>
    </source>
</evidence>
<keyword evidence="2 4" id="KW-1133">Transmembrane helix</keyword>
<dbReference type="PROSITE" id="PS50850">
    <property type="entry name" value="MFS"/>
    <property type="match status" value="1"/>
</dbReference>
<evidence type="ECO:0000313" key="7">
    <source>
        <dbReference type="Proteomes" id="UP000515861"/>
    </source>
</evidence>
<dbReference type="GO" id="GO:0022857">
    <property type="term" value="F:transmembrane transporter activity"/>
    <property type="evidence" value="ECO:0007669"/>
    <property type="project" value="InterPro"/>
</dbReference>
<feature type="transmembrane region" description="Helical" evidence="4">
    <location>
        <begin position="200"/>
        <end position="219"/>
    </location>
</feature>
<gene>
    <name evidence="6" type="ORF">H8M03_05000</name>
</gene>
<dbReference type="SUPFAM" id="SSF103473">
    <property type="entry name" value="MFS general substrate transporter"/>
    <property type="match status" value="1"/>
</dbReference>
<organism evidence="6 7">
    <name type="scientific">Sphingomonas sabuli</name>
    <dbReference type="NCBI Taxonomy" id="2764186"/>
    <lineage>
        <taxon>Bacteria</taxon>
        <taxon>Pseudomonadati</taxon>
        <taxon>Pseudomonadota</taxon>
        <taxon>Alphaproteobacteria</taxon>
        <taxon>Sphingomonadales</taxon>
        <taxon>Sphingomonadaceae</taxon>
        <taxon>Sphingomonas</taxon>
    </lineage>
</organism>
<evidence type="ECO:0000256" key="3">
    <source>
        <dbReference type="ARBA" id="ARBA00023136"/>
    </source>
</evidence>
<feature type="transmembrane region" description="Helical" evidence="4">
    <location>
        <begin position="309"/>
        <end position="331"/>
    </location>
</feature>
<dbReference type="Pfam" id="PF07690">
    <property type="entry name" value="MFS_1"/>
    <property type="match status" value="1"/>
</dbReference>
<accession>A0A7G9L4Y4</accession>
<dbReference type="AlphaFoldDB" id="A0A7G9L4Y4"/>
<keyword evidence="3 4" id="KW-0472">Membrane</keyword>
<name>A0A7G9L4Y4_9SPHN</name>
<feature type="domain" description="Major facilitator superfamily (MFS) profile" evidence="5">
    <location>
        <begin position="41"/>
        <end position="421"/>
    </location>
</feature>
<feature type="transmembrane region" description="Helical" evidence="4">
    <location>
        <begin position="173"/>
        <end position="194"/>
    </location>
</feature>
<dbReference type="KEGG" id="ssau:H8M03_05000"/>
<feature type="transmembrane region" description="Helical" evidence="4">
    <location>
        <begin position="278"/>
        <end position="297"/>
    </location>
</feature>